<dbReference type="STRING" id="42251.A0A2T6ZS64"/>
<sequence>MAVPSLLNYSAEPDITGPEAMEFSVIHRQPTSVPKIAKIEYVNKHMVLLKLDHLYDAVAGSLGVEQKKRLTVGVELGTRPDRFLFLDEPTSGLDSQSAFSIVRILKRLSQAGQAIICAIHQPSSILIQQFDMIFALNPGGNTFYFGPVGENAARVVLSVPLDKLEATWSRRSEEHIDRLLNVFQESKDKLFKRSQEGRARIRNHFQGQLKSFSQEDSVLLKDFDAHQKRQGVKAEELILQNRALWNATLEAKTERMKLERKLNVLGALERIVYQAKLQKKVPPTAGIQQGLGTSYGANFLETATGYLTNRSAASECAYGPCSVADECLHTMETPIGCKWKYFGAFGAMTITNWMLLYVFVYTVRIRGWTFGMVPLFRWIGFGINFPMWVAEKSMK</sequence>
<evidence type="ECO:0008006" key="5">
    <source>
        <dbReference type="Google" id="ProtNLM"/>
    </source>
</evidence>
<name>A0A2T6ZS64_TUBBO</name>
<keyword evidence="4" id="KW-1185">Reference proteome</keyword>
<evidence type="ECO:0000313" key="3">
    <source>
        <dbReference type="EMBL" id="PUU78328.1"/>
    </source>
</evidence>
<dbReference type="Gene3D" id="3.40.50.300">
    <property type="entry name" value="P-loop containing nucleotide triphosphate hydrolases"/>
    <property type="match status" value="1"/>
</dbReference>
<evidence type="ECO:0000313" key="4">
    <source>
        <dbReference type="Proteomes" id="UP000244722"/>
    </source>
</evidence>
<evidence type="ECO:0000256" key="2">
    <source>
        <dbReference type="SAM" id="Phobius"/>
    </source>
</evidence>
<dbReference type="Proteomes" id="UP000244722">
    <property type="component" value="Unassembled WGS sequence"/>
</dbReference>
<dbReference type="PANTHER" id="PTHR19241">
    <property type="entry name" value="ATP-BINDING CASSETTE TRANSPORTER"/>
    <property type="match status" value="1"/>
</dbReference>
<protein>
    <recommendedName>
        <fullName evidence="5">P-loop containing nucleoside triphosphate hydrolase protein</fullName>
    </recommendedName>
</protein>
<dbReference type="InterPro" id="IPR027417">
    <property type="entry name" value="P-loop_NTPase"/>
</dbReference>
<proteinExistence type="predicted"/>
<feature type="transmembrane region" description="Helical" evidence="2">
    <location>
        <begin position="368"/>
        <end position="390"/>
    </location>
</feature>
<dbReference type="AlphaFoldDB" id="A0A2T6ZS64"/>
<organism evidence="3 4">
    <name type="scientific">Tuber borchii</name>
    <name type="common">White truffle</name>
    <dbReference type="NCBI Taxonomy" id="42251"/>
    <lineage>
        <taxon>Eukaryota</taxon>
        <taxon>Fungi</taxon>
        <taxon>Dikarya</taxon>
        <taxon>Ascomycota</taxon>
        <taxon>Pezizomycotina</taxon>
        <taxon>Pezizomycetes</taxon>
        <taxon>Pezizales</taxon>
        <taxon>Tuberaceae</taxon>
        <taxon>Tuber</taxon>
    </lineage>
</organism>
<keyword evidence="1" id="KW-0813">Transport</keyword>
<dbReference type="OrthoDB" id="66620at2759"/>
<comment type="caution">
    <text evidence="3">The sequence shown here is derived from an EMBL/GenBank/DDBJ whole genome shotgun (WGS) entry which is preliminary data.</text>
</comment>
<keyword evidence="2" id="KW-0472">Membrane</keyword>
<feature type="transmembrane region" description="Helical" evidence="2">
    <location>
        <begin position="341"/>
        <end position="362"/>
    </location>
</feature>
<accession>A0A2T6ZS64</accession>
<keyword evidence="2" id="KW-1133">Transmembrane helix</keyword>
<gene>
    <name evidence="3" type="ORF">B9Z19DRAFT_1142917</name>
</gene>
<evidence type="ECO:0000256" key="1">
    <source>
        <dbReference type="ARBA" id="ARBA00022448"/>
    </source>
</evidence>
<reference evidence="3 4" key="1">
    <citation type="submission" date="2017-04" db="EMBL/GenBank/DDBJ databases">
        <title>Draft genome sequence of Tuber borchii Vittad., a whitish edible truffle.</title>
        <authorList>
            <consortium name="DOE Joint Genome Institute"/>
            <person name="Murat C."/>
            <person name="Kuo A."/>
            <person name="Barry K.W."/>
            <person name="Clum A."/>
            <person name="Dockter R.B."/>
            <person name="Fauchery L."/>
            <person name="Iotti M."/>
            <person name="Kohler A."/>
            <person name="Labutti K."/>
            <person name="Lindquist E.A."/>
            <person name="Lipzen A."/>
            <person name="Ohm R.A."/>
            <person name="Wang M."/>
            <person name="Grigoriev I.V."/>
            <person name="Zambonelli A."/>
            <person name="Martin F.M."/>
        </authorList>
    </citation>
    <scope>NUCLEOTIDE SEQUENCE [LARGE SCALE GENOMIC DNA]</scope>
    <source>
        <strain evidence="3 4">Tbo3840</strain>
    </source>
</reference>
<dbReference type="EMBL" id="NESQ01000122">
    <property type="protein sequence ID" value="PUU78328.1"/>
    <property type="molecule type" value="Genomic_DNA"/>
</dbReference>
<keyword evidence="2" id="KW-0812">Transmembrane</keyword>
<dbReference type="SUPFAM" id="SSF52540">
    <property type="entry name" value="P-loop containing nucleoside triphosphate hydrolases"/>
    <property type="match status" value="1"/>
</dbReference>